<proteinExistence type="predicted"/>
<evidence type="ECO:0000313" key="3">
    <source>
        <dbReference type="Proteomes" id="UP000709959"/>
    </source>
</evidence>
<protein>
    <submittedName>
        <fullName evidence="2">Uncharacterized protein</fullName>
    </submittedName>
</protein>
<accession>A0A936F292</accession>
<keyword evidence="1" id="KW-1133">Transmembrane helix</keyword>
<reference evidence="2 3" key="1">
    <citation type="submission" date="2020-10" db="EMBL/GenBank/DDBJ databases">
        <title>Connecting structure to function with the recovery of over 1000 high-quality activated sludge metagenome-assembled genomes encoding full-length rRNA genes using long-read sequencing.</title>
        <authorList>
            <person name="Singleton C.M."/>
            <person name="Petriglieri F."/>
            <person name="Kristensen J.M."/>
            <person name="Kirkegaard R.H."/>
            <person name="Michaelsen T.Y."/>
            <person name="Andersen M.H."/>
            <person name="Karst S.M."/>
            <person name="Dueholm M.S."/>
            <person name="Nielsen P.H."/>
            <person name="Albertsen M."/>
        </authorList>
    </citation>
    <scope>NUCLEOTIDE SEQUENCE [LARGE SCALE GENOMIC DNA]</scope>
    <source>
        <strain evidence="2">OdNE_18-Q3-R46-58_MAXAC.008</strain>
    </source>
</reference>
<evidence type="ECO:0000313" key="2">
    <source>
        <dbReference type="EMBL" id="MBK8572799.1"/>
    </source>
</evidence>
<keyword evidence="1" id="KW-0812">Transmembrane</keyword>
<keyword evidence="1" id="KW-0472">Membrane</keyword>
<dbReference type="Proteomes" id="UP000709959">
    <property type="component" value="Unassembled WGS sequence"/>
</dbReference>
<feature type="transmembrane region" description="Helical" evidence="1">
    <location>
        <begin position="136"/>
        <end position="154"/>
    </location>
</feature>
<feature type="transmembrane region" description="Helical" evidence="1">
    <location>
        <begin position="81"/>
        <end position="99"/>
    </location>
</feature>
<gene>
    <name evidence="2" type="ORF">IPN91_09180</name>
</gene>
<evidence type="ECO:0000256" key="1">
    <source>
        <dbReference type="SAM" id="Phobius"/>
    </source>
</evidence>
<comment type="caution">
    <text evidence="2">The sequence shown here is derived from an EMBL/GenBank/DDBJ whole genome shotgun (WGS) entry which is preliminary data.</text>
</comment>
<dbReference type="AlphaFoldDB" id="A0A936F292"/>
<sequence length="253" mass="28099">MSRALEAYLLQVGSGLKGLSRRRRLAVLRELEAHLLDEAEARGIESESAMAALLSEKEHPSLLAEELAAGEGEDANHRGGTALAAGMIIGLATGGHMWFEGWRWYIALAFAAAQGLAVGAGYFWVRRHWLRLDPWARTLVAVLITALLSIPLGFTTHHGFKPTRLLYGAFTGFLLERHSQERPLWQTLLEPVVFTALMFILEAGVLGRIQFQWGKVPLELSFNATILLSVMLANRLKRLLAERRVLTPQQQQG</sequence>
<organism evidence="2 3">
    <name type="scientific">Candidatus Geothrix odensensis</name>
    <dbReference type="NCBI Taxonomy" id="2954440"/>
    <lineage>
        <taxon>Bacteria</taxon>
        <taxon>Pseudomonadati</taxon>
        <taxon>Acidobacteriota</taxon>
        <taxon>Holophagae</taxon>
        <taxon>Holophagales</taxon>
        <taxon>Holophagaceae</taxon>
        <taxon>Geothrix</taxon>
    </lineage>
</organism>
<feature type="transmembrane region" description="Helical" evidence="1">
    <location>
        <begin position="105"/>
        <end position="124"/>
    </location>
</feature>
<dbReference type="EMBL" id="JADKCH010000009">
    <property type="protein sequence ID" value="MBK8572799.1"/>
    <property type="molecule type" value="Genomic_DNA"/>
</dbReference>
<name>A0A936F292_9BACT</name>
<feature type="transmembrane region" description="Helical" evidence="1">
    <location>
        <begin position="188"/>
        <end position="210"/>
    </location>
</feature>